<proteinExistence type="predicted"/>
<accession>A0A2M4DAM6</accession>
<organism evidence="1">
    <name type="scientific">Anopheles darlingi</name>
    <name type="common">Mosquito</name>
    <dbReference type="NCBI Taxonomy" id="43151"/>
    <lineage>
        <taxon>Eukaryota</taxon>
        <taxon>Metazoa</taxon>
        <taxon>Ecdysozoa</taxon>
        <taxon>Arthropoda</taxon>
        <taxon>Hexapoda</taxon>
        <taxon>Insecta</taxon>
        <taxon>Pterygota</taxon>
        <taxon>Neoptera</taxon>
        <taxon>Endopterygota</taxon>
        <taxon>Diptera</taxon>
        <taxon>Nematocera</taxon>
        <taxon>Culicoidea</taxon>
        <taxon>Culicidae</taxon>
        <taxon>Anophelinae</taxon>
        <taxon>Anopheles</taxon>
    </lineage>
</organism>
<sequence length="94" mass="10926">MLEWKVLCGLSIGLHLTRGTRERERERERARVVEMMDAIGSRGEVNHTHNFPSFQPLSSFVEFINKQPAICYLMCSLFPLFPHFSRHDESSFVA</sequence>
<dbReference type="EMBL" id="GGFL01010455">
    <property type="protein sequence ID" value="MBW74633.1"/>
    <property type="molecule type" value="Transcribed_RNA"/>
</dbReference>
<evidence type="ECO:0000313" key="1">
    <source>
        <dbReference type="EMBL" id="MBW74633.1"/>
    </source>
</evidence>
<name>A0A2M4DAM6_ANODA</name>
<dbReference type="AlphaFoldDB" id="A0A2M4DAM6"/>
<reference evidence="1" key="1">
    <citation type="submission" date="2018-01" db="EMBL/GenBank/DDBJ databases">
        <title>An insight into the sialome of Amazonian anophelines.</title>
        <authorList>
            <person name="Ribeiro J.M."/>
            <person name="Scarpassa V."/>
            <person name="Calvo E."/>
        </authorList>
    </citation>
    <scope>NUCLEOTIDE SEQUENCE</scope>
</reference>
<protein>
    <submittedName>
        <fullName evidence="1">Putative secreted protein</fullName>
    </submittedName>
</protein>